<dbReference type="RefSeq" id="WP_092161556.1">
    <property type="nucleotide sequence ID" value="NZ_FNGA01000003.1"/>
</dbReference>
<proteinExistence type="predicted"/>
<accession>A0A1G9I922</accession>
<name>A0A1G9I922_9BACT</name>
<evidence type="ECO:0000313" key="4">
    <source>
        <dbReference type="Proteomes" id="UP000199053"/>
    </source>
</evidence>
<dbReference type="EMBL" id="FNGA01000003">
    <property type="protein sequence ID" value="SDL21729.1"/>
    <property type="molecule type" value="Genomic_DNA"/>
</dbReference>
<feature type="coiled-coil region" evidence="1">
    <location>
        <begin position="187"/>
        <end position="214"/>
    </location>
</feature>
<dbReference type="Proteomes" id="UP000199053">
    <property type="component" value="Unassembled WGS sequence"/>
</dbReference>
<gene>
    <name evidence="3" type="ORF">SAMN05660337_2491</name>
</gene>
<feature type="domain" description="DUF374" evidence="2">
    <location>
        <begin position="64"/>
        <end position="130"/>
    </location>
</feature>
<dbReference type="STRING" id="246191.SAMN05660337_2491"/>
<evidence type="ECO:0000259" key="2">
    <source>
        <dbReference type="Pfam" id="PF04028"/>
    </source>
</evidence>
<evidence type="ECO:0000256" key="1">
    <source>
        <dbReference type="SAM" id="Coils"/>
    </source>
</evidence>
<organism evidence="3 4">
    <name type="scientific">Maridesulfovibrio ferrireducens</name>
    <dbReference type="NCBI Taxonomy" id="246191"/>
    <lineage>
        <taxon>Bacteria</taxon>
        <taxon>Pseudomonadati</taxon>
        <taxon>Thermodesulfobacteriota</taxon>
        <taxon>Desulfovibrionia</taxon>
        <taxon>Desulfovibrionales</taxon>
        <taxon>Desulfovibrionaceae</taxon>
        <taxon>Maridesulfovibrio</taxon>
    </lineage>
</organism>
<dbReference type="Pfam" id="PF04028">
    <property type="entry name" value="DUF374"/>
    <property type="match status" value="1"/>
</dbReference>
<evidence type="ECO:0000313" key="3">
    <source>
        <dbReference type="EMBL" id="SDL21729.1"/>
    </source>
</evidence>
<keyword evidence="1" id="KW-0175">Coiled coil</keyword>
<protein>
    <recommendedName>
        <fullName evidence="2">DUF374 domain-containing protein</fullName>
    </recommendedName>
</protein>
<dbReference type="AlphaFoldDB" id="A0A1G9I922"/>
<reference evidence="4" key="1">
    <citation type="submission" date="2016-10" db="EMBL/GenBank/DDBJ databases">
        <authorList>
            <person name="Varghese N."/>
            <person name="Submissions S."/>
        </authorList>
    </citation>
    <scope>NUCLEOTIDE SEQUENCE [LARGE SCALE GENOMIC DNA]</scope>
    <source>
        <strain evidence="4">DSM 16995</strain>
    </source>
</reference>
<dbReference type="CDD" id="cd07983">
    <property type="entry name" value="LPLAT_DUF374-like"/>
    <property type="match status" value="1"/>
</dbReference>
<dbReference type="InterPro" id="IPR007172">
    <property type="entry name" value="DUF374"/>
</dbReference>
<dbReference type="OrthoDB" id="9810508at2"/>
<sequence length="215" mass="23928">MKIKVNPALIAAPLAFCYKLMAKSLRFEVEGLENVTKALDSKKTIIMAVWHNELLALSAYGIVKDLPYVTIASDSNDGQIITDILERIGYEVVRGSSSKGGLKALLGMTRVMKRKGRVGIITMDGPKGPRHKVKPGIMAIAQRTGSLIIPMRGYLKNPIVFEKAWDKFELPRPFDRCKIFMGTPFQITDQKLSSEQLKLEADKIEDEMKNLGSGF</sequence>
<keyword evidence="4" id="KW-1185">Reference proteome</keyword>